<feature type="domain" description="KRAB" evidence="1">
    <location>
        <begin position="3"/>
        <end position="65"/>
    </location>
</feature>
<dbReference type="Gene3D" id="6.10.140.140">
    <property type="match status" value="1"/>
</dbReference>
<dbReference type="CDD" id="cd07765">
    <property type="entry name" value="KRAB_A-box"/>
    <property type="match status" value="1"/>
</dbReference>
<feature type="non-terminal residue" evidence="2">
    <location>
        <position position="65"/>
    </location>
</feature>
<dbReference type="InParanoid" id="D2I179"/>
<dbReference type="SUPFAM" id="SSF109640">
    <property type="entry name" value="KRAB domain (Kruppel-associated box)"/>
    <property type="match status" value="1"/>
</dbReference>
<name>D2I179_AILME</name>
<evidence type="ECO:0000313" key="2">
    <source>
        <dbReference type="EMBL" id="EFB24152.1"/>
    </source>
</evidence>
<proteinExistence type="predicted"/>
<gene>
    <name evidence="2" type="ORF">PANDA_019025</name>
</gene>
<dbReference type="InterPro" id="IPR036051">
    <property type="entry name" value="KRAB_dom_sf"/>
</dbReference>
<sequence>ESVKLRDVAVIFSPDQWAYLSSEEKQLYKDVMLESCDYLVSLGHWTYKAEVISALREGEDLWMVE</sequence>
<dbReference type="GO" id="GO:0006355">
    <property type="term" value="P:regulation of DNA-templated transcription"/>
    <property type="evidence" value="ECO:0007669"/>
    <property type="project" value="InterPro"/>
</dbReference>
<accession>D2I179</accession>
<dbReference type="AlphaFoldDB" id="D2I179"/>
<evidence type="ECO:0000259" key="1">
    <source>
        <dbReference type="PROSITE" id="PS50805"/>
    </source>
</evidence>
<dbReference type="PROSITE" id="PS50805">
    <property type="entry name" value="KRAB"/>
    <property type="match status" value="1"/>
</dbReference>
<dbReference type="Pfam" id="PF01352">
    <property type="entry name" value="KRAB"/>
    <property type="match status" value="1"/>
</dbReference>
<protein>
    <recommendedName>
        <fullName evidence="1">KRAB domain-containing protein</fullName>
    </recommendedName>
</protein>
<dbReference type="InterPro" id="IPR001909">
    <property type="entry name" value="KRAB"/>
</dbReference>
<dbReference type="EMBL" id="GL193959">
    <property type="protein sequence ID" value="EFB24152.1"/>
    <property type="molecule type" value="Genomic_DNA"/>
</dbReference>
<dbReference type="InterPro" id="IPR050169">
    <property type="entry name" value="Krueppel_C2H2_ZnF"/>
</dbReference>
<reference evidence="2" key="1">
    <citation type="journal article" date="2010" name="Nature">
        <title>The sequence and de novo assembly of the giant panda genome.</title>
        <authorList>
            <person name="Li R."/>
            <person name="Fan W."/>
            <person name="Tian G."/>
            <person name="Zhu H."/>
            <person name="He L."/>
            <person name="Cai J."/>
            <person name="Huang Q."/>
            <person name="Cai Q."/>
            <person name="Li B."/>
            <person name="Bai Y."/>
            <person name="Zhang Z."/>
            <person name="Zhang Y."/>
            <person name="Wang W."/>
            <person name="Li J."/>
            <person name="Wei F."/>
            <person name="Li H."/>
            <person name="Jian M."/>
            <person name="Li J."/>
            <person name="Zhang Z."/>
            <person name="Nielsen R."/>
            <person name="Li D."/>
            <person name="Gu W."/>
            <person name="Yang Z."/>
            <person name="Xuan Z."/>
            <person name="Ryder O.A."/>
            <person name="Leung F.C."/>
            <person name="Zhou Y."/>
            <person name="Cao J."/>
            <person name="Sun X."/>
            <person name="Fu Y."/>
            <person name="Fang X."/>
            <person name="Guo X."/>
            <person name="Wang B."/>
            <person name="Hou R."/>
            <person name="Shen F."/>
            <person name="Mu B."/>
            <person name="Ni P."/>
            <person name="Lin R."/>
            <person name="Qian W."/>
            <person name="Wang G."/>
            <person name="Yu C."/>
            <person name="Nie W."/>
            <person name="Wang J."/>
            <person name="Wu Z."/>
            <person name="Liang H."/>
            <person name="Min J."/>
            <person name="Wu Q."/>
            <person name="Cheng S."/>
            <person name="Ruan J."/>
            <person name="Wang M."/>
            <person name="Shi Z."/>
            <person name="Wen M."/>
            <person name="Liu B."/>
            <person name="Ren X."/>
            <person name="Zheng H."/>
            <person name="Dong D."/>
            <person name="Cook K."/>
            <person name="Shan G."/>
            <person name="Zhang H."/>
            <person name="Kosiol C."/>
            <person name="Xie X."/>
            <person name="Lu Z."/>
            <person name="Zheng H."/>
            <person name="Li Y."/>
            <person name="Steiner C.C."/>
            <person name="Lam T.T."/>
            <person name="Lin S."/>
            <person name="Zhang Q."/>
            <person name="Li G."/>
            <person name="Tian J."/>
            <person name="Gong T."/>
            <person name="Liu H."/>
            <person name="Zhang D."/>
            <person name="Fang L."/>
            <person name="Ye C."/>
            <person name="Zhang J."/>
            <person name="Hu W."/>
            <person name="Xu A."/>
            <person name="Ren Y."/>
            <person name="Zhang G."/>
            <person name="Bruford M.W."/>
            <person name="Li Q."/>
            <person name="Ma L."/>
            <person name="Guo Y."/>
            <person name="An N."/>
            <person name="Hu Y."/>
            <person name="Zheng Y."/>
            <person name="Shi Y."/>
            <person name="Li Z."/>
            <person name="Liu Q."/>
            <person name="Chen Y."/>
            <person name="Zhao J."/>
            <person name="Qu N."/>
            <person name="Zhao S."/>
            <person name="Tian F."/>
            <person name="Wang X."/>
            <person name="Wang H."/>
            <person name="Xu L."/>
            <person name="Liu X."/>
            <person name="Vinar T."/>
            <person name="Wang Y."/>
            <person name="Lam T.W."/>
            <person name="Yiu S.M."/>
            <person name="Liu S."/>
            <person name="Zhang H."/>
            <person name="Li D."/>
            <person name="Huang Y."/>
            <person name="Wang X."/>
            <person name="Yang G."/>
            <person name="Jiang Z."/>
            <person name="Wang J."/>
            <person name="Qin N."/>
            <person name="Li L."/>
            <person name="Li J."/>
            <person name="Bolund L."/>
            <person name="Kristiansen K."/>
            <person name="Wong G.K."/>
            <person name="Olson M."/>
            <person name="Zhang X."/>
            <person name="Li S."/>
            <person name="Yang H."/>
            <person name="Wang J."/>
            <person name="Wang J."/>
        </authorList>
    </citation>
    <scope>NUCLEOTIDE SEQUENCE [LARGE SCALE GENOMIC DNA]</scope>
</reference>
<dbReference type="PANTHER" id="PTHR23232">
    <property type="entry name" value="KRAB DOMAIN C2H2 ZINC FINGER"/>
    <property type="match status" value="1"/>
</dbReference>
<dbReference type="PANTHER" id="PTHR23232:SF158">
    <property type="entry name" value="KRAB DOMAIN-CONTAINING PROTEIN 5"/>
    <property type="match status" value="1"/>
</dbReference>
<dbReference type="HOGENOM" id="CLU_002678_69_8_1"/>
<feature type="non-terminal residue" evidence="2">
    <location>
        <position position="1"/>
    </location>
</feature>
<dbReference type="SMART" id="SM00349">
    <property type="entry name" value="KRAB"/>
    <property type="match status" value="1"/>
</dbReference>
<organism evidence="2">
    <name type="scientific">Ailuropoda melanoleuca</name>
    <name type="common">Giant panda</name>
    <dbReference type="NCBI Taxonomy" id="9646"/>
    <lineage>
        <taxon>Eukaryota</taxon>
        <taxon>Metazoa</taxon>
        <taxon>Chordata</taxon>
        <taxon>Craniata</taxon>
        <taxon>Vertebrata</taxon>
        <taxon>Euteleostomi</taxon>
        <taxon>Mammalia</taxon>
        <taxon>Eutheria</taxon>
        <taxon>Laurasiatheria</taxon>
        <taxon>Carnivora</taxon>
        <taxon>Caniformia</taxon>
        <taxon>Ursidae</taxon>
        <taxon>Ailuropoda</taxon>
    </lineage>
</organism>